<keyword evidence="5" id="KW-0408">Iron</keyword>
<evidence type="ECO:0000256" key="6">
    <source>
        <dbReference type="ARBA" id="ARBA00023033"/>
    </source>
</evidence>
<dbReference type="GO" id="GO:0005506">
    <property type="term" value="F:iron ion binding"/>
    <property type="evidence" value="ECO:0007669"/>
    <property type="project" value="InterPro"/>
</dbReference>
<dbReference type="PANTHER" id="PTHR24302:SF15">
    <property type="entry name" value="FATTY-ACID PEROXYGENASE"/>
    <property type="match status" value="1"/>
</dbReference>
<evidence type="ECO:0000256" key="4">
    <source>
        <dbReference type="ARBA" id="ARBA00023002"/>
    </source>
</evidence>
<keyword evidence="4" id="KW-0560">Oxidoreductase</keyword>
<organism evidence="8 9">
    <name type="scientific">Oncorhynchus mykiss</name>
    <name type="common">Rainbow trout</name>
    <name type="synonym">Salmo gairdneri</name>
    <dbReference type="NCBI Taxonomy" id="8022"/>
    <lineage>
        <taxon>Eukaryota</taxon>
        <taxon>Metazoa</taxon>
        <taxon>Chordata</taxon>
        <taxon>Craniata</taxon>
        <taxon>Vertebrata</taxon>
        <taxon>Euteleostomi</taxon>
        <taxon>Actinopterygii</taxon>
        <taxon>Neopterygii</taxon>
        <taxon>Teleostei</taxon>
        <taxon>Protacanthopterygii</taxon>
        <taxon>Salmoniformes</taxon>
        <taxon>Salmonidae</taxon>
        <taxon>Salmoninae</taxon>
        <taxon>Oncorhynchus</taxon>
    </lineage>
</organism>
<keyword evidence="2" id="KW-0349">Heme</keyword>
<dbReference type="Proteomes" id="UP000193380">
    <property type="component" value="Unassembled WGS sequence"/>
</dbReference>
<dbReference type="GO" id="GO:0008395">
    <property type="term" value="F:steroid hydroxylase activity"/>
    <property type="evidence" value="ECO:0007669"/>
    <property type="project" value="TreeGrafter"/>
</dbReference>
<dbReference type="PANTHER" id="PTHR24302">
    <property type="entry name" value="CYTOCHROME P450 FAMILY 3"/>
    <property type="match status" value="1"/>
</dbReference>
<proteinExistence type="inferred from homology"/>
<dbReference type="EMBL" id="FR911544">
    <property type="protein sequence ID" value="CDQ91238.1"/>
    <property type="molecule type" value="Genomic_DNA"/>
</dbReference>
<keyword evidence="6" id="KW-0503">Monooxygenase</keyword>
<keyword evidence="7" id="KW-0812">Transmembrane</keyword>
<sequence>VWGHRCVWGGVECVGGVESVWGDRCVVGGGRVCWGIGVWWGGVECVWRDRCGCVCTSIGELCFQCSGELFVILALLIILIILVFCHSFRVFDGRLPIMGVMDTAMIKTILVKECYSVFTNRRDFGLNGELHDAVTTVEDDEWKRIRSTLSPSFTSGRLKDVKTHVHECTHTALRGCGASLEYV</sequence>
<protein>
    <submittedName>
        <fullName evidence="8">Uncharacterized protein</fullName>
    </submittedName>
</protein>
<dbReference type="STRING" id="8022.A0A060YH87"/>
<dbReference type="InterPro" id="IPR036396">
    <property type="entry name" value="Cyt_P450_sf"/>
</dbReference>
<comment type="similarity">
    <text evidence="1">Belongs to the cytochrome P450 family.</text>
</comment>
<dbReference type="GO" id="GO:0020037">
    <property type="term" value="F:heme binding"/>
    <property type="evidence" value="ECO:0007669"/>
    <property type="project" value="InterPro"/>
</dbReference>
<keyword evidence="3" id="KW-0479">Metal-binding</keyword>
<keyword evidence="7" id="KW-0472">Membrane</keyword>
<dbReference type="AlphaFoldDB" id="A0A060YH87"/>
<evidence type="ECO:0000256" key="3">
    <source>
        <dbReference type="ARBA" id="ARBA00022723"/>
    </source>
</evidence>
<evidence type="ECO:0000313" key="9">
    <source>
        <dbReference type="Proteomes" id="UP000193380"/>
    </source>
</evidence>
<keyword evidence="7" id="KW-1133">Transmembrane helix</keyword>
<evidence type="ECO:0000256" key="5">
    <source>
        <dbReference type="ARBA" id="ARBA00023004"/>
    </source>
</evidence>
<dbReference type="InterPro" id="IPR050705">
    <property type="entry name" value="Cytochrome_P450_3A"/>
</dbReference>
<dbReference type="PaxDb" id="8022-A0A060YH87"/>
<dbReference type="GO" id="GO:0016705">
    <property type="term" value="F:oxidoreductase activity, acting on paired donors, with incorporation or reduction of molecular oxygen"/>
    <property type="evidence" value="ECO:0007669"/>
    <property type="project" value="InterPro"/>
</dbReference>
<name>A0A060YH87_ONCMY</name>
<evidence type="ECO:0000256" key="2">
    <source>
        <dbReference type="ARBA" id="ARBA00022617"/>
    </source>
</evidence>
<feature type="transmembrane region" description="Helical" evidence="7">
    <location>
        <begin position="69"/>
        <end position="91"/>
    </location>
</feature>
<dbReference type="SUPFAM" id="SSF48264">
    <property type="entry name" value="Cytochrome P450"/>
    <property type="match status" value="1"/>
</dbReference>
<gene>
    <name evidence="8" type="ORF">GSONMT00061687001</name>
</gene>
<evidence type="ECO:0000256" key="7">
    <source>
        <dbReference type="SAM" id="Phobius"/>
    </source>
</evidence>
<evidence type="ECO:0000256" key="1">
    <source>
        <dbReference type="ARBA" id="ARBA00010617"/>
    </source>
</evidence>
<dbReference type="Gene3D" id="1.10.630.10">
    <property type="entry name" value="Cytochrome P450"/>
    <property type="match status" value="1"/>
</dbReference>
<reference evidence="8" key="2">
    <citation type="submission" date="2014-03" db="EMBL/GenBank/DDBJ databases">
        <authorList>
            <person name="Genoscope - CEA"/>
        </authorList>
    </citation>
    <scope>NUCLEOTIDE SEQUENCE</scope>
</reference>
<feature type="non-terminal residue" evidence="8">
    <location>
        <position position="1"/>
    </location>
</feature>
<evidence type="ECO:0000313" key="8">
    <source>
        <dbReference type="EMBL" id="CDQ91238.1"/>
    </source>
</evidence>
<accession>A0A060YH87</accession>
<reference evidence="8" key="1">
    <citation type="journal article" date="2014" name="Nat. Commun.">
        <title>The rainbow trout genome provides novel insights into evolution after whole-genome duplication in vertebrates.</title>
        <authorList>
            <person name="Berthelot C."/>
            <person name="Brunet F."/>
            <person name="Chalopin D."/>
            <person name="Juanchich A."/>
            <person name="Bernard M."/>
            <person name="Noel B."/>
            <person name="Bento P."/>
            <person name="Da Silva C."/>
            <person name="Labadie K."/>
            <person name="Alberti A."/>
            <person name="Aury J.M."/>
            <person name="Louis A."/>
            <person name="Dehais P."/>
            <person name="Bardou P."/>
            <person name="Montfort J."/>
            <person name="Klopp C."/>
            <person name="Cabau C."/>
            <person name="Gaspin C."/>
            <person name="Thorgaard G.H."/>
            <person name="Boussaha M."/>
            <person name="Quillet E."/>
            <person name="Guyomard R."/>
            <person name="Galiana D."/>
            <person name="Bobe J."/>
            <person name="Volff J.N."/>
            <person name="Genet C."/>
            <person name="Wincker P."/>
            <person name="Jaillon O."/>
            <person name="Roest Crollius H."/>
            <person name="Guiguen Y."/>
        </authorList>
    </citation>
    <scope>NUCLEOTIDE SEQUENCE [LARGE SCALE GENOMIC DNA]</scope>
</reference>